<dbReference type="AlphaFoldDB" id="A0A6S6YNT5"/>
<protein>
    <recommendedName>
        <fullName evidence="6">Methyl-accepting chemotaxis sensory transducer with Pas/Pac sensor</fullName>
    </recommendedName>
</protein>
<dbReference type="Gene3D" id="3.30.450.20">
    <property type="entry name" value="PAS domain"/>
    <property type="match status" value="1"/>
</dbReference>
<organism evidence="4 5">
    <name type="scientific">Denitratisoma oestradiolicum</name>
    <dbReference type="NCBI Taxonomy" id="311182"/>
    <lineage>
        <taxon>Bacteria</taxon>
        <taxon>Pseudomonadati</taxon>
        <taxon>Pseudomonadota</taxon>
        <taxon>Betaproteobacteria</taxon>
        <taxon>Nitrosomonadales</taxon>
        <taxon>Sterolibacteriaceae</taxon>
        <taxon>Denitratisoma</taxon>
    </lineage>
</organism>
<dbReference type="SMART" id="SM00283">
    <property type="entry name" value="MA"/>
    <property type="match status" value="1"/>
</dbReference>
<dbReference type="Gene3D" id="1.10.287.950">
    <property type="entry name" value="Methyl-accepting chemotaxis protein"/>
    <property type="match status" value="1"/>
</dbReference>
<dbReference type="SUPFAM" id="SSF58104">
    <property type="entry name" value="Methyl-accepting chemotaxis protein (MCP) signaling domain"/>
    <property type="match status" value="1"/>
</dbReference>
<dbReference type="Proteomes" id="UP000515733">
    <property type="component" value="Chromosome"/>
</dbReference>
<dbReference type="SUPFAM" id="SSF55785">
    <property type="entry name" value="PYP-like sensor domain (PAS domain)"/>
    <property type="match status" value="1"/>
</dbReference>
<dbReference type="PROSITE" id="PS50885">
    <property type="entry name" value="HAMP"/>
    <property type="match status" value="1"/>
</dbReference>
<keyword evidence="5" id="KW-1185">Reference proteome</keyword>
<dbReference type="CDD" id="cd11386">
    <property type="entry name" value="MCP_signal"/>
    <property type="match status" value="1"/>
</dbReference>
<comment type="subcellular location">
    <subcellularLocation>
        <location evidence="1">Membrane</location>
    </subcellularLocation>
</comment>
<dbReference type="PROSITE" id="PS50111">
    <property type="entry name" value="CHEMOTAXIS_TRANSDUC_2"/>
    <property type="match status" value="1"/>
</dbReference>
<dbReference type="InterPro" id="IPR003660">
    <property type="entry name" value="HAMP_dom"/>
</dbReference>
<evidence type="ECO:0000313" key="4">
    <source>
        <dbReference type="EMBL" id="CAB1369418.1"/>
    </source>
</evidence>
<dbReference type="GO" id="GO:0007165">
    <property type="term" value="P:signal transduction"/>
    <property type="evidence" value="ECO:0007669"/>
    <property type="project" value="UniProtKB-KW"/>
</dbReference>
<dbReference type="EMBL" id="LR778301">
    <property type="protein sequence ID" value="CAB1369418.1"/>
    <property type="molecule type" value="Genomic_DNA"/>
</dbReference>
<dbReference type="GO" id="GO:0006935">
    <property type="term" value="P:chemotaxis"/>
    <property type="evidence" value="ECO:0007669"/>
    <property type="project" value="InterPro"/>
</dbReference>
<dbReference type="Pfam" id="PF00015">
    <property type="entry name" value="MCPsignal"/>
    <property type="match status" value="1"/>
</dbReference>
<reference evidence="4 5" key="1">
    <citation type="submission" date="2020-03" db="EMBL/GenBank/DDBJ databases">
        <authorList>
            <consortium name="Genoscope - CEA"/>
            <person name="William W."/>
        </authorList>
    </citation>
    <scope>NUCLEOTIDE SEQUENCE [LARGE SCALE GENOMIC DNA]</scope>
    <source>
        <strain evidence="5">DSM 16959</strain>
    </source>
</reference>
<dbReference type="NCBIfam" id="TIGR00229">
    <property type="entry name" value="sensory_box"/>
    <property type="match status" value="1"/>
</dbReference>
<dbReference type="Pfam" id="PF08447">
    <property type="entry name" value="PAS_3"/>
    <property type="match status" value="1"/>
</dbReference>
<dbReference type="CDD" id="cd00130">
    <property type="entry name" value="PAS"/>
    <property type="match status" value="1"/>
</dbReference>
<dbReference type="InterPro" id="IPR000014">
    <property type="entry name" value="PAS"/>
</dbReference>
<keyword evidence="2" id="KW-0807">Transducer</keyword>
<dbReference type="InterPro" id="IPR004090">
    <property type="entry name" value="Chemotax_Me-accpt_rcpt"/>
</dbReference>
<sequence length="551" mass="59725">MIYFLAIYGSAMKKNFPVTQVERFLPRGKYIVSRTDLKGITTYANDAFIELSGFSRDELVGKNHNVVRHPDMPPQAFADLWTTIQAGHPWRGIVKNRASNGDFYWVKALVVPVRKNSLTVGYMSVRTTPTREEIAAVEPLYRQLLASGQALPKSGRQRRVSLRGKLMGLTGGVIAAALVNLLMAATDGALGLAPGLIDGIRWGLGGLILAAGAYLFYLQANVLDRMGQVTGRLDCIAQGDLTDEIPLDRHDELGRLNDDVISMQTHLKAMIAEIAEAAGSVAGNVGHLNLRMEETRQASASQSEAVSHVAAAIEEMNTSIEVVAHGADDTATSMAQSIDLLRQAVHQMEQSRAASRHVVETVNQASSTMTDLYQATNAIGQVSTTIQEIADQTNLLALNAAIEAARAGESGRGFAVVADEVRKLAERAGSQTKEISRTVQEIQRVTQMAVNGMEAAGGHVEAAEQAIAVAEQELGEVSQHDERTSTMSREIARSTREQSEASRDIIRQTETITASVDQTRSSVDEACRAGDEIEGAAKQLRDLIAYFRFIR</sequence>
<gene>
    <name evidence="4" type="ORF">DENOEST_2253</name>
</gene>
<evidence type="ECO:0000256" key="2">
    <source>
        <dbReference type="ARBA" id="ARBA00023224"/>
    </source>
</evidence>
<evidence type="ECO:0000256" key="1">
    <source>
        <dbReference type="ARBA" id="ARBA00004370"/>
    </source>
</evidence>
<dbReference type="InterPro" id="IPR004089">
    <property type="entry name" value="MCPsignal_dom"/>
</dbReference>
<name>A0A6S6YNT5_9PROT</name>
<evidence type="ECO:0000313" key="5">
    <source>
        <dbReference type="Proteomes" id="UP000515733"/>
    </source>
</evidence>
<proteinExistence type="inferred from homology"/>
<dbReference type="GO" id="GO:0016020">
    <property type="term" value="C:membrane"/>
    <property type="evidence" value="ECO:0007669"/>
    <property type="project" value="UniProtKB-SubCell"/>
</dbReference>
<dbReference type="InterPro" id="IPR013655">
    <property type="entry name" value="PAS_fold_3"/>
</dbReference>
<dbReference type="PRINTS" id="PR00260">
    <property type="entry name" value="CHEMTRNSDUCR"/>
</dbReference>
<comment type="similarity">
    <text evidence="3">Belongs to the methyl-accepting chemotaxis (MCP) protein family.</text>
</comment>
<evidence type="ECO:0008006" key="6">
    <source>
        <dbReference type="Google" id="ProtNLM"/>
    </source>
</evidence>
<dbReference type="CDD" id="cd06225">
    <property type="entry name" value="HAMP"/>
    <property type="match status" value="1"/>
</dbReference>
<dbReference type="SMART" id="SM00304">
    <property type="entry name" value="HAMP"/>
    <property type="match status" value="1"/>
</dbReference>
<evidence type="ECO:0000256" key="3">
    <source>
        <dbReference type="ARBA" id="ARBA00029447"/>
    </source>
</evidence>
<dbReference type="KEGG" id="doe:DENOEST_2253"/>
<dbReference type="PROSITE" id="PS50112">
    <property type="entry name" value="PAS"/>
    <property type="match status" value="1"/>
</dbReference>
<dbReference type="GO" id="GO:0004888">
    <property type="term" value="F:transmembrane signaling receptor activity"/>
    <property type="evidence" value="ECO:0007669"/>
    <property type="project" value="InterPro"/>
</dbReference>
<dbReference type="PANTHER" id="PTHR32089">
    <property type="entry name" value="METHYL-ACCEPTING CHEMOTAXIS PROTEIN MCPB"/>
    <property type="match status" value="1"/>
</dbReference>
<accession>A0A6S6YNT5</accession>
<dbReference type="PANTHER" id="PTHR32089:SF112">
    <property type="entry name" value="LYSOZYME-LIKE PROTEIN-RELATED"/>
    <property type="match status" value="1"/>
</dbReference>
<dbReference type="FunFam" id="1.10.287.950:FF:000001">
    <property type="entry name" value="Methyl-accepting chemotaxis sensory transducer"/>
    <property type="match status" value="1"/>
</dbReference>
<dbReference type="InterPro" id="IPR035965">
    <property type="entry name" value="PAS-like_dom_sf"/>
</dbReference>